<reference evidence="2 3" key="1">
    <citation type="submission" date="2016-12" db="EMBL/GenBank/DDBJ databases">
        <authorList>
            <person name="Song W.-J."/>
            <person name="Kurnit D.M."/>
        </authorList>
    </citation>
    <scope>NUCLEOTIDE SEQUENCE [LARGE SCALE GENOMIC DNA]</scope>
    <source>
        <strain evidence="2 3">IMCC3135</strain>
    </source>
</reference>
<keyword evidence="3" id="KW-1185">Reference proteome</keyword>
<proteinExistence type="predicted"/>
<dbReference type="RefSeq" id="WP_088920752.1">
    <property type="nucleotide sequence ID" value="NZ_CP018632.1"/>
</dbReference>
<protein>
    <recommendedName>
        <fullName evidence="1">STAS domain-containing protein</fullName>
    </recommendedName>
</protein>
<dbReference type="SUPFAM" id="SSF52091">
    <property type="entry name" value="SpoIIaa-like"/>
    <property type="match status" value="1"/>
</dbReference>
<dbReference type="KEGG" id="gai:IMCC3135_29310"/>
<sequence length="98" mass="10552">MKKVAFAVEQTDELCKVSGDLDFTTAKEALDRLGAMVGASEQLQISFENVASCNSAALALMVELKGLARRAGHQVTFNQVPEGIQQLARVCQVEEIIA</sequence>
<dbReference type="EMBL" id="CP018632">
    <property type="protein sequence ID" value="ASJ75912.1"/>
    <property type="molecule type" value="Genomic_DNA"/>
</dbReference>
<dbReference type="PROSITE" id="PS50801">
    <property type="entry name" value="STAS"/>
    <property type="match status" value="1"/>
</dbReference>
<dbReference type="InterPro" id="IPR058548">
    <property type="entry name" value="MlaB-like_STAS"/>
</dbReference>
<feature type="domain" description="STAS" evidence="1">
    <location>
        <begin position="16"/>
        <end position="98"/>
    </location>
</feature>
<organism evidence="2 3">
    <name type="scientific">Granulosicoccus antarcticus IMCC3135</name>
    <dbReference type="NCBI Taxonomy" id="1192854"/>
    <lineage>
        <taxon>Bacteria</taxon>
        <taxon>Pseudomonadati</taxon>
        <taxon>Pseudomonadota</taxon>
        <taxon>Gammaproteobacteria</taxon>
        <taxon>Chromatiales</taxon>
        <taxon>Granulosicoccaceae</taxon>
        <taxon>Granulosicoccus</taxon>
    </lineage>
</organism>
<dbReference type="Pfam" id="PF13466">
    <property type="entry name" value="STAS_2"/>
    <property type="match status" value="1"/>
</dbReference>
<gene>
    <name evidence="2" type="ORF">IMCC3135_29310</name>
</gene>
<dbReference type="OrthoDB" id="5297990at2"/>
<evidence type="ECO:0000313" key="2">
    <source>
        <dbReference type="EMBL" id="ASJ75912.1"/>
    </source>
</evidence>
<dbReference type="Gene3D" id="3.30.750.24">
    <property type="entry name" value="STAS domain"/>
    <property type="match status" value="1"/>
</dbReference>
<dbReference type="Proteomes" id="UP000250079">
    <property type="component" value="Chromosome"/>
</dbReference>
<accession>A0A2Z2NWU9</accession>
<dbReference type="AlphaFoldDB" id="A0A2Z2NWU9"/>
<dbReference type="InterPro" id="IPR036513">
    <property type="entry name" value="STAS_dom_sf"/>
</dbReference>
<evidence type="ECO:0000313" key="3">
    <source>
        <dbReference type="Proteomes" id="UP000250079"/>
    </source>
</evidence>
<name>A0A2Z2NWU9_9GAMM</name>
<dbReference type="InterPro" id="IPR002645">
    <property type="entry name" value="STAS_dom"/>
</dbReference>
<evidence type="ECO:0000259" key="1">
    <source>
        <dbReference type="PROSITE" id="PS50801"/>
    </source>
</evidence>